<accession>G8NNS7</accession>
<name>G8NNS7_GRAMM</name>
<reference evidence="2 3" key="1">
    <citation type="submission" date="2011-11" db="EMBL/GenBank/DDBJ databases">
        <title>Complete sequence of Granulicella mallensis MP5ACTX8.</title>
        <authorList>
            <consortium name="US DOE Joint Genome Institute"/>
            <person name="Lucas S."/>
            <person name="Copeland A."/>
            <person name="Lapidus A."/>
            <person name="Cheng J.-F."/>
            <person name="Goodwin L."/>
            <person name="Pitluck S."/>
            <person name="Peters L."/>
            <person name="Lu M."/>
            <person name="Detter J.C."/>
            <person name="Han C."/>
            <person name="Tapia R."/>
            <person name="Land M."/>
            <person name="Hauser L."/>
            <person name="Kyrpides N."/>
            <person name="Ivanova N."/>
            <person name="Mikhailova N."/>
            <person name="Pagani I."/>
            <person name="Rawat S."/>
            <person name="Mannisto M."/>
            <person name="Haggblom M."/>
            <person name="Woyke T."/>
        </authorList>
    </citation>
    <scope>NUCLEOTIDE SEQUENCE [LARGE SCALE GENOMIC DNA]</scope>
    <source>
        <strain evidence="3">ATCC BAA-1857 / DSM 23137 / MP5ACTX8</strain>
    </source>
</reference>
<feature type="region of interest" description="Disordered" evidence="1">
    <location>
        <begin position="1"/>
        <end position="25"/>
    </location>
</feature>
<dbReference type="AlphaFoldDB" id="G8NNS7"/>
<dbReference type="STRING" id="682795.AciX8_1613"/>
<keyword evidence="3" id="KW-1185">Reference proteome</keyword>
<sequence>MPDESGITTNHIFCSPQKRHPERSASRFLRGASVRLRSGPKDPERLGLAHAVETFSSTEVQARALGVEKVRRVWARFQPSGSFGCASTKARTRRIKSPSSFVLAPLHKFVILSVAPRVFLRGAQPKDPEGFDLAQAAGTFPTTDVQARALEVEKGQRVWARLQPSGSFDFASPKAGTLRSG</sequence>
<organism evidence="2 3">
    <name type="scientific">Granulicella mallensis (strain ATCC BAA-1857 / DSM 23137 / MP5ACTX8)</name>
    <dbReference type="NCBI Taxonomy" id="682795"/>
    <lineage>
        <taxon>Bacteria</taxon>
        <taxon>Pseudomonadati</taxon>
        <taxon>Acidobacteriota</taxon>
        <taxon>Terriglobia</taxon>
        <taxon>Terriglobales</taxon>
        <taxon>Acidobacteriaceae</taxon>
        <taxon>Granulicella</taxon>
    </lineage>
</organism>
<gene>
    <name evidence="2" type="ordered locus">AciX8_1613</name>
</gene>
<evidence type="ECO:0000313" key="2">
    <source>
        <dbReference type="EMBL" id="AEU35952.1"/>
    </source>
</evidence>
<proteinExistence type="predicted"/>
<protein>
    <submittedName>
        <fullName evidence="2">Uncharacterized protein</fullName>
    </submittedName>
</protein>
<dbReference type="HOGENOM" id="CLU_1487072_0_0_0"/>
<dbReference type="Proteomes" id="UP000007113">
    <property type="component" value="Chromosome"/>
</dbReference>
<evidence type="ECO:0000313" key="3">
    <source>
        <dbReference type="Proteomes" id="UP000007113"/>
    </source>
</evidence>
<feature type="compositionally biased region" description="Polar residues" evidence="1">
    <location>
        <begin position="1"/>
        <end position="12"/>
    </location>
</feature>
<evidence type="ECO:0000256" key="1">
    <source>
        <dbReference type="SAM" id="MobiDB-lite"/>
    </source>
</evidence>
<dbReference type="KEGG" id="gma:AciX8_1613"/>
<dbReference type="EMBL" id="CP003130">
    <property type="protein sequence ID" value="AEU35952.1"/>
    <property type="molecule type" value="Genomic_DNA"/>
</dbReference>